<dbReference type="PATRIC" id="fig|649758.3.peg.722"/>
<dbReference type="HOGENOM" id="CLU_115334_0_0_9"/>
<evidence type="ECO:0000313" key="2">
    <source>
        <dbReference type="Proteomes" id="UP000016644"/>
    </source>
</evidence>
<sequence>MFLTFTAKVSTSAKMTYVKQLKNSEYSPAIDYYKDLRTHIKNVLKSGQPVDRFADIVETVRTEKKANYSRCIQKFIKFYNSYDSVEYFDTGSANWTIPNTISISSSPEFGLILNGQKYLIKAYYKKPNVSTKVTKRNIESMLTLMESANYSFSTNDCKIAVLNLQNGKLITGSPVSENKILQLKIDAQTLANIWNAV</sequence>
<dbReference type="Proteomes" id="UP000016644">
    <property type="component" value="Unassembled WGS sequence"/>
</dbReference>
<name>U2PKC2_LEVBR</name>
<dbReference type="EMBL" id="AWVK01000029">
    <property type="protein sequence ID" value="ERK44591.1"/>
    <property type="molecule type" value="Genomic_DNA"/>
</dbReference>
<gene>
    <name evidence="1" type="ORF">HMPREF0495_00800</name>
</gene>
<dbReference type="AlphaFoldDB" id="U2PKC2"/>
<protein>
    <submittedName>
        <fullName evidence="1">Uncharacterized protein</fullName>
    </submittedName>
</protein>
<proteinExistence type="predicted"/>
<reference evidence="1 2" key="1">
    <citation type="submission" date="2013-06" db="EMBL/GenBank/DDBJ databases">
        <authorList>
            <person name="Weinstock G."/>
            <person name="Sodergren E."/>
            <person name="Lobos E.A."/>
            <person name="Fulton L."/>
            <person name="Fulton R."/>
            <person name="Courtney L."/>
            <person name="Fronick C."/>
            <person name="O'Laughlin M."/>
            <person name="Godfrey J."/>
            <person name="Wilson R.M."/>
            <person name="Miner T."/>
            <person name="Farmer C."/>
            <person name="Delehaunty K."/>
            <person name="Cordes M."/>
            <person name="Minx P."/>
            <person name="Tomlinson C."/>
            <person name="Chen J."/>
            <person name="Wollam A."/>
            <person name="Pepin K.H."/>
            <person name="Bhonagiri V."/>
            <person name="Zhang X."/>
            <person name="Warren W."/>
            <person name="Mitreva M."/>
            <person name="Mardis E.R."/>
            <person name="Wilson R.K."/>
        </authorList>
    </citation>
    <scope>NUCLEOTIDE SEQUENCE [LARGE SCALE GENOMIC DNA]</scope>
    <source>
        <strain evidence="1 2">ATCC 14869</strain>
    </source>
</reference>
<organism evidence="1 2">
    <name type="scientific">Levilactobacillus brevis ATCC 14869 = DSM 20054</name>
    <dbReference type="NCBI Taxonomy" id="649758"/>
    <lineage>
        <taxon>Bacteria</taxon>
        <taxon>Bacillati</taxon>
        <taxon>Bacillota</taxon>
        <taxon>Bacilli</taxon>
        <taxon>Lactobacillales</taxon>
        <taxon>Lactobacillaceae</taxon>
        <taxon>Levilactobacillus</taxon>
    </lineage>
</organism>
<accession>U2PKC2</accession>
<comment type="caution">
    <text evidence="1">The sequence shown here is derived from an EMBL/GenBank/DDBJ whole genome shotgun (WGS) entry which is preliminary data.</text>
</comment>
<evidence type="ECO:0000313" key="1">
    <source>
        <dbReference type="EMBL" id="ERK44591.1"/>
    </source>
</evidence>